<sequence length="99" mass="11223">MSQSSSGSSRPLDLYFISVRGGFRPLNQQTHLLKQMEKAAKTYKARFVINISELGEDDQLTQWYLAFFNTESSLETYFVNSAGEVVHDIVLQQRGKAAM</sequence>
<evidence type="ECO:0000313" key="1">
    <source>
        <dbReference type="EMBL" id="CCB45224.1"/>
    </source>
</evidence>
<evidence type="ECO:0000313" key="2">
    <source>
        <dbReference type="Proteomes" id="UP000009183"/>
    </source>
</evidence>
<gene>
    <name evidence="1" type="ordered locus">VIT_11s0206g00180</name>
</gene>
<protein>
    <submittedName>
        <fullName evidence="1">Uncharacterized protein</fullName>
    </submittedName>
</protein>
<keyword evidence="2" id="KW-1185">Reference proteome</keyword>
<name>F6GZ38_VITVI</name>
<dbReference type="InParanoid" id="F6GZ38"/>
<dbReference type="AlphaFoldDB" id="F6GZ38"/>
<dbReference type="Proteomes" id="UP000009183">
    <property type="component" value="Chromosome 11"/>
</dbReference>
<reference evidence="2" key="1">
    <citation type="journal article" date="2007" name="Nature">
        <title>The grapevine genome sequence suggests ancestral hexaploidization in major angiosperm phyla.</title>
        <authorList>
            <consortium name="The French-Italian Public Consortium for Grapevine Genome Characterization."/>
            <person name="Jaillon O."/>
            <person name="Aury J.-M."/>
            <person name="Noel B."/>
            <person name="Policriti A."/>
            <person name="Clepet C."/>
            <person name="Casagrande A."/>
            <person name="Choisne N."/>
            <person name="Aubourg S."/>
            <person name="Vitulo N."/>
            <person name="Jubin C."/>
            <person name="Vezzi A."/>
            <person name="Legeai F."/>
            <person name="Hugueney P."/>
            <person name="Dasilva C."/>
            <person name="Horner D."/>
            <person name="Mica E."/>
            <person name="Jublot D."/>
            <person name="Poulain J."/>
            <person name="Bruyere C."/>
            <person name="Billault A."/>
            <person name="Segurens B."/>
            <person name="Gouyvenoux M."/>
            <person name="Ugarte E."/>
            <person name="Cattonaro F."/>
            <person name="Anthouard V."/>
            <person name="Vico V."/>
            <person name="Del Fabbro C."/>
            <person name="Alaux M."/>
            <person name="Di Gaspero G."/>
            <person name="Dumas V."/>
            <person name="Felice N."/>
            <person name="Paillard S."/>
            <person name="Juman I."/>
            <person name="Moroldo M."/>
            <person name="Scalabrin S."/>
            <person name="Canaguier A."/>
            <person name="Le Clainche I."/>
            <person name="Malacrida G."/>
            <person name="Durand E."/>
            <person name="Pesole G."/>
            <person name="Laucou V."/>
            <person name="Chatelet P."/>
            <person name="Merdinoglu D."/>
            <person name="Delledonne M."/>
            <person name="Pezzotti M."/>
            <person name="Lecharny A."/>
            <person name="Scarpelli C."/>
            <person name="Artiguenave F."/>
            <person name="Pe M.E."/>
            <person name="Valle G."/>
            <person name="Morgante M."/>
            <person name="Caboche M."/>
            <person name="Adam-Blondon A.-F."/>
            <person name="Weissenbach J."/>
            <person name="Quetier F."/>
            <person name="Wincker P."/>
        </authorList>
    </citation>
    <scope>NUCLEOTIDE SEQUENCE [LARGE SCALE GENOMIC DNA]</scope>
    <source>
        <strain evidence="2">cv. Pinot noir / PN40024</strain>
    </source>
</reference>
<proteinExistence type="predicted"/>
<organism evidence="1 2">
    <name type="scientific">Vitis vinifera</name>
    <name type="common">Grape</name>
    <dbReference type="NCBI Taxonomy" id="29760"/>
    <lineage>
        <taxon>Eukaryota</taxon>
        <taxon>Viridiplantae</taxon>
        <taxon>Streptophyta</taxon>
        <taxon>Embryophyta</taxon>
        <taxon>Tracheophyta</taxon>
        <taxon>Spermatophyta</taxon>
        <taxon>Magnoliopsida</taxon>
        <taxon>eudicotyledons</taxon>
        <taxon>Gunneridae</taxon>
        <taxon>Pentapetalae</taxon>
        <taxon>rosids</taxon>
        <taxon>Vitales</taxon>
        <taxon>Vitaceae</taxon>
        <taxon>Viteae</taxon>
        <taxon>Vitis</taxon>
    </lineage>
</organism>
<accession>F6GZ38</accession>
<dbReference type="PaxDb" id="29760-VIT_11s0206g00180.t01"/>
<dbReference type="HOGENOM" id="CLU_2324945_0_0_1"/>
<dbReference type="EMBL" id="FN594985">
    <property type="protein sequence ID" value="CCB45224.1"/>
    <property type="molecule type" value="Genomic_DNA"/>
</dbReference>
<dbReference type="eggNOG" id="KOG1823">
    <property type="taxonomic scope" value="Eukaryota"/>
</dbReference>